<accession>A0AAV6TPR0</accession>
<keyword evidence="3" id="KW-1185">Reference proteome</keyword>
<protein>
    <submittedName>
        <fullName evidence="2">Uncharacterized protein</fullName>
    </submittedName>
</protein>
<feature type="region of interest" description="Disordered" evidence="1">
    <location>
        <begin position="1"/>
        <end position="33"/>
    </location>
</feature>
<comment type="caution">
    <text evidence="2">The sequence shown here is derived from an EMBL/GenBank/DDBJ whole genome shotgun (WGS) entry which is preliminary data.</text>
</comment>
<dbReference type="AlphaFoldDB" id="A0AAV6TPR0"/>
<evidence type="ECO:0000256" key="1">
    <source>
        <dbReference type="SAM" id="MobiDB-lite"/>
    </source>
</evidence>
<sequence>MKTATIAKPDQPLKTPCRMSLRPFPPITDQPSAFTPKHIDASNCLSGTAVVQEESKKGHPAHRGGRISQMSHLR</sequence>
<dbReference type="Proteomes" id="UP000827092">
    <property type="component" value="Unassembled WGS sequence"/>
</dbReference>
<feature type="region of interest" description="Disordered" evidence="1">
    <location>
        <begin position="49"/>
        <end position="74"/>
    </location>
</feature>
<name>A0AAV6TPR0_9ARAC</name>
<organism evidence="2 3">
    <name type="scientific">Oedothorax gibbosus</name>
    <dbReference type="NCBI Taxonomy" id="931172"/>
    <lineage>
        <taxon>Eukaryota</taxon>
        <taxon>Metazoa</taxon>
        <taxon>Ecdysozoa</taxon>
        <taxon>Arthropoda</taxon>
        <taxon>Chelicerata</taxon>
        <taxon>Arachnida</taxon>
        <taxon>Araneae</taxon>
        <taxon>Araneomorphae</taxon>
        <taxon>Entelegynae</taxon>
        <taxon>Araneoidea</taxon>
        <taxon>Linyphiidae</taxon>
        <taxon>Erigoninae</taxon>
        <taxon>Oedothorax</taxon>
    </lineage>
</organism>
<reference evidence="2 3" key="1">
    <citation type="journal article" date="2022" name="Nat. Ecol. Evol.">
        <title>A masculinizing supergene underlies an exaggerated male reproductive morph in a spider.</title>
        <authorList>
            <person name="Hendrickx F."/>
            <person name="De Corte Z."/>
            <person name="Sonet G."/>
            <person name="Van Belleghem S.M."/>
            <person name="Kostlbacher S."/>
            <person name="Vangestel C."/>
        </authorList>
    </citation>
    <scope>NUCLEOTIDE SEQUENCE [LARGE SCALE GENOMIC DNA]</scope>
    <source>
        <strain evidence="2">W744_W776</strain>
    </source>
</reference>
<proteinExistence type="predicted"/>
<dbReference type="EMBL" id="JAFNEN010001510">
    <property type="protein sequence ID" value="KAG8173753.1"/>
    <property type="molecule type" value="Genomic_DNA"/>
</dbReference>
<gene>
    <name evidence="2" type="ORF">JTE90_023243</name>
</gene>
<evidence type="ECO:0000313" key="3">
    <source>
        <dbReference type="Proteomes" id="UP000827092"/>
    </source>
</evidence>
<evidence type="ECO:0000313" key="2">
    <source>
        <dbReference type="EMBL" id="KAG8173753.1"/>
    </source>
</evidence>